<dbReference type="Gene3D" id="3.40.50.2020">
    <property type="match status" value="1"/>
</dbReference>
<dbReference type="CDD" id="cd06223">
    <property type="entry name" value="PRTases_typeI"/>
    <property type="match status" value="1"/>
</dbReference>
<evidence type="ECO:0000256" key="9">
    <source>
        <dbReference type="ARBA" id="ARBA00023134"/>
    </source>
</evidence>
<keyword evidence="7" id="KW-0808">Transferase</keyword>
<dbReference type="EC" id="2.4.2.9" evidence="4"/>
<evidence type="ECO:0000256" key="3">
    <source>
        <dbReference type="ARBA" id="ARBA00009516"/>
    </source>
</evidence>
<dbReference type="InterPro" id="IPR000836">
    <property type="entry name" value="PRTase_dom"/>
</dbReference>
<comment type="pathway">
    <text evidence="2">Pyrimidine metabolism; UMP biosynthesis via salvage pathway; UMP from uracil: step 1/1.</text>
</comment>
<dbReference type="GO" id="GO:0004845">
    <property type="term" value="F:uracil phosphoribosyltransferase activity"/>
    <property type="evidence" value="ECO:0007669"/>
    <property type="project" value="UniProtKB-EC"/>
</dbReference>
<proteinExistence type="inferred from homology"/>
<sequence>MSTSNKVTVLSHPLINARLSKLRETSTPAKEFREGIHDISLFLGIEASRNLEEESYEGQTPIGPFTGSFIKPKIGLTPVLRAGMGMTDALLELFPSAPVYHLGIFREKTTLQPVEYYSKLPSVPPVDTVFLLDPLVATGGTAIAALHMLLDWGIPVSKIKLLCVLASQDGLKTVQEAYPDLEIWVATVDPKLTANGLVSPGLGDTGDRLYNTLKE</sequence>
<dbReference type="FunFam" id="3.40.50.2020:FF:000003">
    <property type="entry name" value="Uracil phosphoribosyltransferase"/>
    <property type="match status" value="1"/>
</dbReference>
<dbReference type="GO" id="GO:0005525">
    <property type="term" value="F:GTP binding"/>
    <property type="evidence" value="ECO:0007669"/>
    <property type="project" value="UniProtKB-KW"/>
</dbReference>
<comment type="cofactor">
    <cofactor evidence="1">
        <name>Mg(2+)</name>
        <dbReference type="ChEBI" id="CHEBI:18420"/>
    </cofactor>
</comment>
<dbReference type="InterPro" id="IPR029057">
    <property type="entry name" value="PRTase-like"/>
</dbReference>
<dbReference type="GO" id="GO:0005737">
    <property type="term" value="C:cytoplasm"/>
    <property type="evidence" value="ECO:0007669"/>
    <property type="project" value="UniProtKB-ARBA"/>
</dbReference>
<dbReference type="InterPro" id="IPR050054">
    <property type="entry name" value="UPRTase/APRTase"/>
</dbReference>
<keyword evidence="13" id="KW-1185">Reference proteome</keyword>
<keyword evidence="5" id="KW-0021">Allosteric enzyme</keyword>
<protein>
    <recommendedName>
        <fullName evidence="4">uracil phosphoribosyltransferase</fullName>
        <ecNumber evidence="4">2.4.2.9</ecNumber>
    </recommendedName>
    <alternativeName>
        <fullName evidence="10">UMP pyrophosphorylase</fullName>
    </alternativeName>
</protein>
<keyword evidence="8" id="KW-0547">Nucleotide-binding</keyword>
<organism evidence="12 13">
    <name type="scientific">Cerrena zonata</name>
    <dbReference type="NCBI Taxonomy" id="2478898"/>
    <lineage>
        <taxon>Eukaryota</taxon>
        <taxon>Fungi</taxon>
        <taxon>Dikarya</taxon>
        <taxon>Basidiomycota</taxon>
        <taxon>Agaricomycotina</taxon>
        <taxon>Agaricomycetes</taxon>
        <taxon>Polyporales</taxon>
        <taxon>Cerrenaceae</taxon>
        <taxon>Cerrena</taxon>
    </lineage>
</organism>
<dbReference type="Proteomes" id="UP001385951">
    <property type="component" value="Unassembled WGS sequence"/>
</dbReference>
<dbReference type="Pfam" id="PF14681">
    <property type="entry name" value="UPRTase"/>
    <property type="match status" value="1"/>
</dbReference>
<evidence type="ECO:0000256" key="1">
    <source>
        <dbReference type="ARBA" id="ARBA00001946"/>
    </source>
</evidence>
<keyword evidence="9" id="KW-0342">GTP-binding</keyword>
<dbReference type="SUPFAM" id="SSF53271">
    <property type="entry name" value="PRTase-like"/>
    <property type="match status" value="1"/>
</dbReference>
<dbReference type="AlphaFoldDB" id="A0AAW0GYH9"/>
<evidence type="ECO:0000256" key="10">
    <source>
        <dbReference type="ARBA" id="ARBA00031082"/>
    </source>
</evidence>
<feature type="domain" description="Phosphoribosyltransferase" evidence="11">
    <location>
        <begin position="9"/>
        <end position="212"/>
    </location>
</feature>
<evidence type="ECO:0000256" key="2">
    <source>
        <dbReference type="ARBA" id="ARBA00005180"/>
    </source>
</evidence>
<dbReference type="NCBIfam" id="NF001097">
    <property type="entry name" value="PRK00129.1"/>
    <property type="match status" value="1"/>
</dbReference>
<reference evidence="12 13" key="1">
    <citation type="submission" date="2022-09" db="EMBL/GenBank/DDBJ databases">
        <authorList>
            <person name="Palmer J.M."/>
        </authorList>
    </citation>
    <scope>NUCLEOTIDE SEQUENCE [LARGE SCALE GENOMIC DNA]</scope>
    <source>
        <strain evidence="12 13">DSM 7382</strain>
    </source>
</reference>
<dbReference type="EMBL" id="JASBNA010000001">
    <property type="protein sequence ID" value="KAK7695532.1"/>
    <property type="molecule type" value="Genomic_DNA"/>
</dbReference>
<evidence type="ECO:0000256" key="8">
    <source>
        <dbReference type="ARBA" id="ARBA00022741"/>
    </source>
</evidence>
<evidence type="ECO:0000256" key="5">
    <source>
        <dbReference type="ARBA" id="ARBA00022533"/>
    </source>
</evidence>
<keyword evidence="6" id="KW-0328">Glycosyltransferase</keyword>
<evidence type="ECO:0000313" key="13">
    <source>
        <dbReference type="Proteomes" id="UP001385951"/>
    </source>
</evidence>
<comment type="caution">
    <text evidence="12">The sequence shown here is derived from an EMBL/GenBank/DDBJ whole genome shotgun (WGS) entry which is preliminary data.</text>
</comment>
<dbReference type="PANTHER" id="PTHR32315:SF4">
    <property type="entry name" value="URACIL PHOSPHORIBOSYLTRANSFERASE, CHLOROPLASTIC"/>
    <property type="match status" value="1"/>
</dbReference>
<gene>
    <name evidence="12" type="ORF">QCA50_000168</name>
</gene>
<evidence type="ECO:0000256" key="4">
    <source>
        <dbReference type="ARBA" id="ARBA00011894"/>
    </source>
</evidence>
<comment type="similarity">
    <text evidence="3">Belongs to the UPRTase family.</text>
</comment>
<evidence type="ECO:0000256" key="7">
    <source>
        <dbReference type="ARBA" id="ARBA00022679"/>
    </source>
</evidence>
<evidence type="ECO:0000256" key="6">
    <source>
        <dbReference type="ARBA" id="ARBA00022676"/>
    </source>
</evidence>
<dbReference type="PANTHER" id="PTHR32315">
    <property type="entry name" value="ADENINE PHOSPHORIBOSYLTRANSFERASE"/>
    <property type="match status" value="1"/>
</dbReference>
<evidence type="ECO:0000313" key="12">
    <source>
        <dbReference type="EMBL" id="KAK7695532.1"/>
    </source>
</evidence>
<accession>A0AAW0GYH9</accession>
<evidence type="ECO:0000259" key="11">
    <source>
        <dbReference type="Pfam" id="PF14681"/>
    </source>
</evidence>
<name>A0AAW0GYH9_9APHY</name>